<dbReference type="PANTHER" id="PTHR11012:SF47">
    <property type="entry name" value="GH22833P"/>
    <property type="match status" value="1"/>
</dbReference>
<dbReference type="AlphaFoldDB" id="A0A1Q3FQQ3"/>
<dbReference type="InterPro" id="IPR011009">
    <property type="entry name" value="Kinase-like_dom_sf"/>
</dbReference>
<proteinExistence type="predicted"/>
<name>A0A1Q3FQQ3_CULTA</name>
<keyword evidence="3" id="KW-0808">Transferase</keyword>
<dbReference type="InterPro" id="IPR004119">
    <property type="entry name" value="EcKL"/>
</dbReference>
<keyword evidence="3" id="KW-0418">Kinase</keyword>
<feature type="domain" description="CHK kinase-like" evidence="2">
    <location>
        <begin position="143"/>
        <end position="338"/>
    </location>
</feature>
<evidence type="ECO:0000259" key="2">
    <source>
        <dbReference type="SMART" id="SM00587"/>
    </source>
</evidence>
<organism evidence="3">
    <name type="scientific">Culex tarsalis</name>
    <name type="common">Encephalitis mosquito</name>
    <dbReference type="NCBI Taxonomy" id="7177"/>
    <lineage>
        <taxon>Eukaryota</taxon>
        <taxon>Metazoa</taxon>
        <taxon>Ecdysozoa</taxon>
        <taxon>Arthropoda</taxon>
        <taxon>Hexapoda</taxon>
        <taxon>Insecta</taxon>
        <taxon>Pterygota</taxon>
        <taxon>Neoptera</taxon>
        <taxon>Endopterygota</taxon>
        <taxon>Diptera</taxon>
        <taxon>Nematocera</taxon>
        <taxon>Culicoidea</taxon>
        <taxon>Culicidae</taxon>
        <taxon>Culicinae</taxon>
        <taxon>Culicini</taxon>
        <taxon>Culex</taxon>
        <taxon>Culex</taxon>
    </lineage>
</organism>
<accession>A0A1Q3FQQ3</accession>
<feature type="region of interest" description="Disordered" evidence="1">
    <location>
        <begin position="1"/>
        <end position="24"/>
    </location>
</feature>
<evidence type="ECO:0000313" key="3">
    <source>
        <dbReference type="EMBL" id="JAV29874.1"/>
    </source>
</evidence>
<dbReference type="EMBL" id="GFDL01005171">
    <property type="protein sequence ID" value="JAV29874.1"/>
    <property type="molecule type" value="Transcribed_RNA"/>
</dbReference>
<dbReference type="PANTHER" id="PTHR11012">
    <property type="entry name" value="PROTEIN KINASE-LIKE DOMAIN-CONTAINING"/>
    <property type="match status" value="1"/>
</dbReference>
<sequence>MKKVTDISGFPEGTEEDSQEQQDSVEKLLKLTENDTHLTVDSIECLPGSQQGDNYMSIIKRILVRGKRRTRTAKKSKEFFISLIYKRQIASLQRRKLFRADEAFANEINAYNQLVPVLRKFSRDRLPFPACVYAGADAEGDLIVLEDLWRTGFRMVDRRKCLSYRQCRTVMRELANFHAVSLAMKQVQPVLFHTMKEKVTEIVYTDEGAEFYTHSLQTSLRGTLDSLHYSNKNGMLDGPIKAIERLDGRLYQIMSTAVRNSHEPWKVLCHGDTWVNNLMFNESHDKVKLIDLQTMRYTSPVLDILHLLYTSTGAEVRANHTDELIHSYQESLIDALRVYVPIQNRFVLPDLEALFSYANIRAEYNSRIMYGLGIAMWLLPAVTFHPDHIPDLDSVTMNDFKTKNHEKTIAQMLSPDYHIRMRDTVLEFYRKGVLETI</sequence>
<dbReference type="GO" id="GO:0016301">
    <property type="term" value="F:kinase activity"/>
    <property type="evidence" value="ECO:0007669"/>
    <property type="project" value="UniProtKB-KW"/>
</dbReference>
<protein>
    <submittedName>
        <fullName evidence="3">Putative ecdysteroid kinase</fullName>
    </submittedName>
</protein>
<reference evidence="3" key="1">
    <citation type="submission" date="2017-01" db="EMBL/GenBank/DDBJ databases">
        <title>A deep insight into the sialotranscriptome of adult male and female Cluex tarsalis mosquitoes.</title>
        <authorList>
            <person name="Ribeiro J.M."/>
            <person name="Moreira F."/>
            <person name="Bernard K.A."/>
            <person name="Calvo E."/>
        </authorList>
    </citation>
    <scope>NUCLEOTIDE SEQUENCE</scope>
    <source>
        <strain evidence="3">Kern County</strain>
        <tissue evidence="3">Salivary glands</tissue>
    </source>
</reference>
<dbReference type="InterPro" id="IPR015897">
    <property type="entry name" value="CHK_kinase-like"/>
</dbReference>
<dbReference type="Gene3D" id="3.90.1200.10">
    <property type="match status" value="1"/>
</dbReference>
<dbReference type="SMART" id="SM00587">
    <property type="entry name" value="CHK"/>
    <property type="match status" value="1"/>
</dbReference>
<evidence type="ECO:0000256" key="1">
    <source>
        <dbReference type="SAM" id="MobiDB-lite"/>
    </source>
</evidence>
<dbReference type="SUPFAM" id="SSF56112">
    <property type="entry name" value="Protein kinase-like (PK-like)"/>
    <property type="match status" value="1"/>
</dbReference>
<dbReference type="Pfam" id="PF02958">
    <property type="entry name" value="EcKL"/>
    <property type="match status" value="1"/>
</dbReference>